<name>A0ABT3HZZ8_9FLAO</name>
<dbReference type="PANTHER" id="PTHR34477:SF1">
    <property type="entry name" value="UPF0213 PROTEIN YHBQ"/>
    <property type="match status" value="1"/>
</dbReference>
<sequence>MYYIYILFSESADKFYVGYTKYPKERLLKHNEQENFNTYTRKFRPWKMVALFEASTDKNLAIQIERFIKKQKSTKFIEMLCDENSQLSGILAPLVRVPNIRD</sequence>
<protein>
    <submittedName>
        <fullName evidence="3">GIY-YIG nuclease family protein</fullName>
    </submittedName>
</protein>
<gene>
    <name evidence="3" type="ORF">OMO38_12755</name>
</gene>
<proteinExistence type="inferred from homology"/>
<evidence type="ECO:0000313" key="4">
    <source>
        <dbReference type="Proteomes" id="UP001163731"/>
    </source>
</evidence>
<dbReference type="InterPro" id="IPR035901">
    <property type="entry name" value="GIY-YIG_endonuc_sf"/>
</dbReference>
<organism evidence="3 4">
    <name type="scientific">Chryseobacterium kimseyorum</name>
    <dbReference type="NCBI Taxonomy" id="2984028"/>
    <lineage>
        <taxon>Bacteria</taxon>
        <taxon>Pseudomonadati</taxon>
        <taxon>Bacteroidota</taxon>
        <taxon>Flavobacteriia</taxon>
        <taxon>Flavobacteriales</taxon>
        <taxon>Weeksellaceae</taxon>
        <taxon>Chryseobacterium group</taxon>
        <taxon>Chryseobacterium</taxon>
    </lineage>
</organism>
<evidence type="ECO:0000313" key="3">
    <source>
        <dbReference type="EMBL" id="MCW3169390.1"/>
    </source>
</evidence>
<reference evidence="3" key="1">
    <citation type="submission" date="2022-10" db="EMBL/GenBank/DDBJ databases">
        <title>Chryseobacterium babae sp. nov. isolated from the gut of the beetle Oryctes rhinoceros, and Chryseobacterium kimseyorum sp. nov., isolated from a stick insect rearing cage.</title>
        <authorList>
            <person name="Shelomi M."/>
            <person name="Han C.-J."/>
            <person name="Chen W.-M."/>
            <person name="Chen H.-K."/>
            <person name="Liaw S.-J."/>
            <person name="Muhle E."/>
            <person name="Clermont D."/>
        </authorList>
    </citation>
    <scope>NUCLEOTIDE SEQUENCE</scope>
    <source>
        <strain evidence="3">09-1422</strain>
    </source>
</reference>
<comment type="similarity">
    <text evidence="1">Belongs to the UPF0213 family.</text>
</comment>
<evidence type="ECO:0000256" key="1">
    <source>
        <dbReference type="ARBA" id="ARBA00007435"/>
    </source>
</evidence>
<evidence type="ECO:0000259" key="2">
    <source>
        <dbReference type="PROSITE" id="PS50164"/>
    </source>
</evidence>
<dbReference type="PANTHER" id="PTHR34477">
    <property type="entry name" value="UPF0213 PROTEIN YHBQ"/>
    <property type="match status" value="1"/>
</dbReference>
<dbReference type="SUPFAM" id="SSF82771">
    <property type="entry name" value="GIY-YIG endonuclease"/>
    <property type="match status" value="1"/>
</dbReference>
<accession>A0ABT3HZZ8</accession>
<dbReference type="EMBL" id="JAPDHW010000008">
    <property type="protein sequence ID" value="MCW3169390.1"/>
    <property type="molecule type" value="Genomic_DNA"/>
</dbReference>
<dbReference type="Gene3D" id="3.40.1440.10">
    <property type="entry name" value="GIY-YIG endonuclease"/>
    <property type="match status" value="1"/>
</dbReference>
<dbReference type="InterPro" id="IPR050190">
    <property type="entry name" value="UPF0213_domain"/>
</dbReference>
<dbReference type="Proteomes" id="UP001163731">
    <property type="component" value="Unassembled WGS sequence"/>
</dbReference>
<comment type="caution">
    <text evidence="3">The sequence shown here is derived from an EMBL/GenBank/DDBJ whole genome shotgun (WGS) entry which is preliminary data.</text>
</comment>
<dbReference type="RefSeq" id="WP_264750560.1">
    <property type="nucleotide sequence ID" value="NZ_JAPDHW010000008.1"/>
</dbReference>
<feature type="domain" description="GIY-YIG" evidence="2">
    <location>
        <begin position="1"/>
        <end position="78"/>
    </location>
</feature>
<dbReference type="InterPro" id="IPR000305">
    <property type="entry name" value="GIY-YIG_endonuc"/>
</dbReference>
<dbReference type="PROSITE" id="PS50164">
    <property type="entry name" value="GIY_YIG"/>
    <property type="match status" value="1"/>
</dbReference>
<dbReference type="Pfam" id="PF01541">
    <property type="entry name" value="GIY-YIG"/>
    <property type="match status" value="1"/>
</dbReference>
<keyword evidence="4" id="KW-1185">Reference proteome</keyword>